<feature type="region of interest" description="Disordered" evidence="1">
    <location>
        <begin position="305"/>
        <end position="363"/>
    </location>
</feature>
<feature type="region of interest" description="Disordered" evidence="1">
    <location>
        <begin position="485"/>
        <end position="623"/>
    </location>
</feature>
<feature type="compositionally biased region" description="Polar residues" evidence="1">
    <location>
        <begin position="19"/>
        <end position="34"/>
    </location>
</feature>
<feature type="compositionally biased region" description="Low complexity" evidence="1">
    <location>
        <begin position="1446"/>
        <end position="1462"/>
    </location>
</feature>
<feature type="region of interest" description="Disordered" evidence="1">
    <location>
        <begin position="1161"/>
        <end position="1203"/>
    </location>
</feature>
<proteinExistence type="predicted"/>
<evidence type="ECO:0000256" key="2">
    <source>
        <dbReference type="SAM" id="Phobius"/>
    </source>
</evidence>
<feature type="compositionally biased region" description="Low complexity" evidence="1">
    <location>
        <begin position="550"/>
        <end position="584"/>
    </location>
</feature>
<feature type="compositionally biased region" description="Basic and acidic residues" evidence="1">
    <location>
        <begin position="1871"/>
        <end position="1894"/>
    </location>
</feature>
<feature type="compositionally biased region" description="Polar residues" evidence="1">
    <location>
        <begin position="1267"/>
        <end position="1281"/>
    </location>
</feature>
<protein>
    <submittedName>
        <fullName evidence="5">Uncharacterized protein LOC117234205</fullName>
    </submittedName>
</protein>
<feature type="compositionally biased region" description="Basic and acidic residues" evidence="1">
    <location>
        <begin position="1176"/>
        <end position="1195"/>
    </location>
</feature>
<feature type="compositionally biased region" description="Low complexity" evidence="1">
    <location>
        <begin position="1230"/>
        <end position="1256"/>
    </location>
</feature>
<feature type="region of interest" description="Disordered" evidence="1">
    <location>
        <begin position="1441"/>
        <end position="1514"/>
    </location>
</feature>
<reference evidence="5" key="1">
    <citation type="submission" date="2025-08" db="UniProtKB">
        <authorList>
            <consortium name="RefSeq"/>
        </authorList>
    </citation>
    <scope>IDENTIFICATION</scope>
    <source>
        <tissue evidence="5">Muscle</tissue>
    </source>
</reference>
<feature type="compositionally biased region" description="Low complexity" evidence="1">
    <location>
        <begin position="1166"/>
        <end position="1175"/>
    </location>
</feature>
<dbReference type="RefSeq" id="XP_033351082.1">
    <property type="nucleotide sequence ID" value="XM_033495191.1"/>
</dbReference>
<feature type="region of interest" description="Disordered" evidence="1">
    <location>
        <begin position="1230"/>
        <end position="1281"/>
    </location>
</feature>
<feature type="region of interest" description="Disordered" evidence="1">
    <location>
        <begin position="19"/>
        <end position="47"/>
    </location>
</feature>
<evidence type="ECO:0000313" key="4">
    <source>
        <dbReference type="Proteomes" id="UP000504631"/>
    </source>
</evidence>
<accession>A0A6J3KDC7</accession>
<feature type="signal peptide" evidence="3">
    <location>
        <begin position="1"/>
        <end position="20"/>
    </location>
</feature>
<gene>
    <name evidence="5" type="primary">LOC117234205</name>
</gene>
<feature type="region of interest" description="Disordered" evidence="1">
    <location>
        <begin position="1645"/>
        <end position="1668"/>
    </location>
</feature>
<dbReference type="Proteomes" id="UP000504631">
    <property type="component" value="Unplaced"/>
</dbReference>
<feature type="compositionally biased region" description="Polar residues" evidence="1">
    <location>
        <begin position="585"/>
        <end position="596"/>
    </location>
</feature>
<feature type="region of interest" description="Disordered" evidence="1">
    <location>
        <begin position="708"/>
        <end position="732"/>
    </location>
</feature>
<keyword evidence="3" id="KW-0732">Signal</keyword>
<sequence>MRMKLLKIVVVLLLSGSGNARPQKTEGSIQVQPSRPNPEQWRGSGVPHTVREDSRYRWNSGSSTIPYINLHYRDNVNPPIESNVEVSVDKTRQPESTRFLRPNSNNFWNPSKFQPRNSGKIIDKQSTSMFHERSIKGDHLTRFRNTSRRQPIVPKNHSTVSGDSTKESANCFSKTDQRLNVGYRRVPLPNSRISNAKIATRRNSTKNGPTRDFARDSPRRKANDMLMNNSGSNVVTLSQNSEFSGQEEVFSLTLDKKVESTTAFDHVAAIRKITNMLTRNQTTSKLPLENKHGVDVGIPSTLSVHSHSNRYWGSKHSNRTKIRRPQDHSSNSNKKNQNRLHLNKMHVKRNNSSISNTSLKNWPNSAIQNDEDFHNYDQYTTIEEDVKPEEVVEKPFPLRNSTFNYHIPVSNPNFQEIVHWLKIPAFMTNGSHIMESDQLNSPISLAFDPVYQNLEPNRPSKPNIVPQLKPGFIYPLRPPSYTAEKVPIWPPSGPSRNKTQDPFVHNPQTQVSQNTVVQLINTDSSRPNRTTLGTKVPPGFIRPIPPGPSSPSSSLTSSGSGSYPPFASLASSGSGSHSPSSSLSQLYPSTATTSKPGPNVHIGFTSYEDNDKVPDQKPQTPMVTYDQSCPTILINTYTRINNTIQSKEGCTDLNIIINSQVFNTNAFKSTPPPLPDQSNPENYQVYGDSDKYGSQIGSDTNYQAIPIYQPSSPGSQWPQNSYYDSSKYPQNQNLQQNDVSNVEVIQDTQISISSPAEVSPPVESSLEAVEETDPLNDSTGSSAEVGSDVGQANDSPGVNSLVRPAVTPAASNPGSSGSTNISPAGLGTGSSSIPSRPSHDDDDDDFDLSPSGIMDSIASVFTYFTFVNPLHYGFFSLAAAPFTALAAGMLGIVTFIYPWLFPASFSFSRANNNNGDSLWYNIEEVVIQSLEKYGRMNEWKSKRKKRKAKDIEWYLENRKLTSPTLALLNYVNNIHSNDTQRHLKDMHHIDQSLRTVATQLLNVTNPEEPPKILDNVIKRPIASQKPIERNEATPIKEIYVNNGPPANIGFGRPINSKFNYFETSHPGQAMAITEEELEKELSSTRLMTAYKNHATTTGGISTWILLNPPSTTTKTTEIEKKTKQPFQMEVKMTVKPTTLMERVETTERVTEKVTMPVSTTLVMDQSSTTKKSVSVDTKKSTESKPEKIQTTEKVESMQSTTLKVPQTTANNLENKEAVVSTTKKIQILRTTPKPKIATTKTTVLSKPSGSKPSRPSQQNRPKPPMRRTTTVKPDSAKNETVSTGKIEKVTFRPVQMITIPKNKVESTEKPMFVTKIKASIAMDTQKTSTQSSASSMATSLEVTTTSRPTTIENNLVEVSVKPKPVGTKVNNVLKVQLKKPLDETTKIEVEPIKVNAPVLKIEKVEKNEVKKEEEKETENLDNTRIDLMKFDFNPELTKINVNTEVSSTSTSTTQSTTSTSTTKRPRNNPKRKKNKVRRRKPTTSTTTTTVSSVISSTTEKDLIEEPIAENGIQESKIVPETKVAGNWTKTKKKPASTPISMQIYNFLSREVMPSFGVMSLVGLGLGLASYFLYPLGGTVTRRNYEVEPKYKYNFDEYGGNYGQREEEVLSKVLQGMTIDENKYPGSKDYDNNYYRYQHYDGGYDAQPIKKSDQRYPPSSAIYRPENTASIHKYKNTDYRYSDSTSTPNYYDRSKHREYVVGSAAPGTANRQFVVGSIPKEYPPYEEKIPSLSTPGKLANSYEPTESGQIQFDHDVNQNFNFPVGSAQNYGPVETARPDDTYEEVEITPTAVAVEHGPRSLKLKRSLLDLTKISPTETRRSRKRRDSVIQVIPSKRQLEEEGKEQDLSNEILNIIDSAIPEEDYTQKKKNKNKEMEDFANKRRKEKEDERNRPKESTTNSQILKTSTAAPVDTSTISTAAKETTESPTFSPSSTESDSESNTTNNPKSTESTSEWIDLTTAKPTEQNGFNLFSFVKKIAEIKFRLGLTLLKHASEGFARYLGHVQKRINGEE</sequence>
<evidence type="ECO:0000313" key="5">
    <source>
        <dbReference type="RefSeq" id="XP_033351082.1"/>
    </source>
</evidence>
<feature type="region of interest" description="Disordered" evidence="1">
    <location>
        <begin position="86"/>
        <end position="119"/>
    </location>
</feature>
<feature type="compositionally biased region" description="Basic residues" evidence="1">
    <location>
        <begin position="1463"/>
        <end position="1481"/>
    </location>
</feature>
<feature type="compositionally biased region" description="Basic residues" evidence="1">
    <location>
        <begin position="336"/>
        <end position="349"/>
    </location>
</feature>
<organism evidence="4 5">
    <name type="scientific">Bombus vosnesenskii</name>
    <dbReference type="NCBI Taxonomy" id="207650"/>
    <lineage>
        <taxon>Eukaryota</taxon>
        <taxon>Metazoa</taxon>
        <taxon>Ecdysozoa</taxon>
        <taxon>Arthropoda</taxon>
        <taxon>Hexapoda</taxon>
        <taxon>Insecta</taxon>
        <taxon>Pterygota</taxon>
        <taxon>Neoptera</taxon>
        <taxon>Endopterygota</taxon>
        <taxon>Hymenoptera</taxon>
        <taxon>Apocrita</taxon>
        <taxon>Aculeata</taxon>
        <taxon>Apoidea</taxon>
        <taxon>Anthophila</taxon>
        <taxon>Apidae</taxon>
        <taxon>Bombus</taxon>
        <taxon>Pyrobombus</taxon>
    </lineage>
</organism>
<feature type="compositionally biased region" description="Low complexity" evidence="1">
    <location>
        <begin position="1482"/>
        <end position="1497"/>
    </location>
</feature>
<keyword evidence="2" id="KW-0472">Membrane</keyword>
<dbReference type="GeneID" id="117234205"/>
<feature type="compositionally biased region" description="Polar residues" evidence="1">
    <location>
        <begin position="102"/>
        <end position="117"/>
    </location>
</feature>
<feature type="region of interest" description="Disordered" evidence="1">
    <location>
        <begin position="751"/>
        <end position="847"/>
    </location>
</feature>
<feature type="compositionally biased region" description="Low complexity" evidence="1">
    <location>
        <begin position="1924"/>
        <end position="1945"/>
    </location>
</feature>
<keyword evidence="4" id="KW-1185">Reference proteome</keyword>
<feature type="compositionally biased region" description="Polar residues" evidence="1">
    <location>
        <begin position="809"/>
        <end position="822"/>
    </location>
</feature>
<feature type="compositionally biased region" description="Polar residues" evidence="1">
    <location>
        <begin position="775"/>
        <end position="798"/>
    </location>
</feature>
<feature type="compositionally biased region" description="Polar residues" evidence="1">
    <location>
        <begin position="350"/>
        <end position="363"/>
    </location>
</feature>
<evidence type="ECO:0000256" key="3">
    <source>
        <dbReference type="SAM" id="SignalP"/>
    </source>
</evidence>
<feature type="transmembrane region" description="Helical" evidence="2">
    <location>
        <begin position="872"/>
        <end position="900"/>
    </location>
</feature>
<evidence type="ECO:0000256" key="1">
    <source>
        <dbReference type="SAM" id="MobiDB-lite"/>
    </source>
</evidence>
<name>A0A6J3KDC7_9HYME</name>
<keyword evidence="2" id="KW-0812">Transmembrane</keyword>
<feature type="compositionally biased region" description="Polar residues" evidence="1">
    <location>
        <begin position="1895"/>
        <end position="1920"/>
    </location>
</feature>
<feature type="compositionally biased region" description="Low complexity" evidence="1">
    <location>
        <begin position="753"/>
        <end position="767"/>
    </location>
</feature>
<keyword evidence="2" id="KW-1133">Transmembrane helix</keyword>
<dbReference type="KEGG" id="bvk:117234205"/>
<feature type="chain" id="PRO_5027045085" evidence="3">
    <location>
        <begin position="21"/>
        <end position="2011"/>
    </location>
</feature>
<feature type="compositionally biased region" description="Polar residues" evidence="1">
    <location>
        <begin position="506"/>
        <end position="533"/>
    </location>
</feature>
<feature type="region of interest" description="Disordered" evidence="1">
    <location>
        <begin position="1862"/>
        <end position="1955"/>
    </location>
</feature>